<dbReference type="PROSITE" id="PS00455">
    <property type="entry name" value="AMP_BINDING"/>
    <property type="match status" value="1"/>
</dbReference>
<feature type="domain" description="AMP-binding enzyme C-terminal" evidence="5">
    <location>
        <begin position="458"/>
        <end position="543"/>
    </location>
</feature>
<feature type="region of interest" description="Disordered" evidence="3">
    <location>
        <begin position="1"/>
        <end position="20"/>
    </location>
</feature>
<proteinExistence type="inferred from homology"/>
<dbReference type="FunFam" id="3.30.300.30:FF:000007">
    <property type="entry name" value="4-coumarate--CoA ligase 2"/>
    <property type="match status" value="1"/>
</dbReference>
<dbReference type="Proteomes" id="UP000298493">
    <property type="component" value="Unassembled WGS sequence"/>
</dbReference>
<evidence type="ECO:0000259" key="4">
    <source>
        <dbReference type="Pfam" id="PF00501"/>
    </source>
</evidence>
<evidence type="ECO:0000256" key="1">
    <source>
        <dbReference type="ARBA" id="ARBA00006432"/>
    </source>
</evidence>
<dbReference type="GO" id="GO:0019748">
    <property type="term" value="P:secondary metabolic process"/>
    <property type="evidence" value="ECO:0007669"/>
    <property type="project" value="TreeGrafter"/>
</dbReference>
<gene>
    <name evidence="6" type="ORF">E6O75_ATG07813</name>
</gene>
<evidence type="ECO:0000313" key="6">
    <source>
        <dbReference type="EMBL" id="TID15485.1"/>
    </source>
</evidence>
<feature type="compositionally biased region" description="Basic and acidic residues" evidence="3">
    <location>
        <begin position="1"/>
        <end position="11"/>
    </location>
</feature>
<dbReference type="InterPro" id="IPR000873">
    <property type="entry name" value="AMP-dep_synth/lig_dom"/>
</dbReference>
<dbReference type="GO" id="GO:0016405">
    <property type="term" value="F:CoA-ligase activity"/>
    <property type="evidence" value="ECO:0007669"/>
    <property type="project" value="TreeGrafter"/>
</dbReference>
<dbReference type="Gene3D" id="3.40.50.12780">
    <property type="entry name" value="N-terminal domain of ligase-like"/>
    <property type="match status" value="1"/>
</dbReference>
<dbReference type="AlphaFoldDB" id="A0A4Z1NIQ5"/>
<accession>A0A4Z1NIQ5</accession>
<evidence type="ECO:0000256" key="3">
    <source>
        <dbReference type="SAM" id="MobiDB-lite"/>
    </source>
</evidence>
<evidence type="ECO:0000259" key="5">
    <source>
        <dbReference type="Pfam" id="PF13193"/>
    </source>
</evidence>
<comment type="similarity">
    <text evidence="1">Belongs to the ATP-dependent AMP-binding enzyme family.</text>
</comment>
<evidence type="ECO:0000256" key="2">
    <source>
        <dbReference type="ARBA" id="ARBA00022598"/>
    </source>
</evidence>
<dbReference type="EMBL" id="SNSC02000020">
    <property type="protein sequence ID" value="TID15485.1"/>
    <property type="molecule type" value="Genomic_DNA"/>
</dbReference>
<keyword evidence="2 6" id="KW-0436">Ligase</keyword>
<protein>
    <submittedName>
        <fullName evidence="6">4-coumarate-CoA ligase</fullName>
    </submittedName>
</protein>
<dbReference type="InterPro" id="IPR042099">
    <property type="entry name" value="ANL_N_sf"/>
</dbReference>
<dbReference type="Pfam" id="PF13193">
    <property type="entry name" value="AMP-binding_C"/>
    <property type="match status" value="1"/>
</dbReference>
<dbReference type="InterPro" id="IPR025110">
    <property type="entry name" value="AMP-bd_C"/>
</dbReference>
<dbReference type="PANTHER" id="PTHR24096">
    <property type="entry name" value="LONG-CHAIN-FATTY-ACID--COA LIGASE"/>
    <property type="match status" value="1"/>
</dbReference>
<dbReference type="Gene3D" id="3.30.300.30">
    <property type="match status" value="1"/>
</dbReference>
<dbReference type="SUPFAM" id="SSF56801">
    <property type="entry name" value="Acetyl-CoA synthetase-like"/>
    <property type="match status" value="1"/>
</dbReference>
<feature type="domain" description="AMP-dependent synthetase/ligase" evidence="4">
    <location>
        <begin position="39"/>
        <end position="409"/>
    </location>
</feature>
<name>A0A4Z1NIQ5_9PEZI</name>
<reference evidence="6 7" key="1">
    <citation type="submission" date="2019-04" db="EMBL/GenBank/DDBJ databases">
        <title>High contiguity whole genome sequence and gene annotation resource for two Venturia nashicola isolates.</title>
        <authorList>
            <person name="Prokchorchik M."/>
            <person name="Won K."/>
            <person name="Lee Y."/>
            <person name="Choi E.D."/>
            <person name="Segonzac C."/>
            <person name="Sohn K.H."/>
        </authorList>
    </citation>
    <scope>NUCLEOTIDE SEQUENCE [LARGE SCALE GENOMIC DNA]</scope>
    <source>
        <strain evidence="6 7">PRI2</strain>
    </source>
</reference>
<dbReference type="InterPro" id="IPR045851">
    <property type="entry name" value="AMP-bd_C_sf"/>
</dbReference>
<sequence>MILTELPRDPDPEYSSSEPDTIIHADAERPSIALNKAGLQRLFQEFAFGLRNRFGVGANGRNKDVVVLFSTGQVALPAAFLGVICAGGVASMASGSYTAFEVARQIRQGGAKILITSEDLLEAARDAASQITERKISILVLRTEPDFSLRIDGQGDEGELRGWGLEDRLPWERITDRNELENSTIILVYSSGTTGEPKGVMLSHRNFVAQAACLSGLWKEMTTKAAALGQNLTNSKLPPERYLAHLPAAHIAGVGGYMIIPVSRSRTIFWMKKYNWPDFLRYNKALKITGVYTVPSIYLRIAKDPSVTDHFRTLFYAVAGSSPMDSALQKAATKKVGTGNKMISQGYGLSETTGGLTAPFLSDKDHSGSIGSALPNVEIRIVDGNDDDVPSGTPGELICRGPVIIKGYFRNPKATEAAFKNGWFYTGDVAIERDGAFYIVDRIKELIKYKGAQIAPAEIEGLLDTHPAVLEAAVCGIPDPSEGASSGGAAHSEIPRAYVIRQKDAKVTEEELKEFVKSKLAPYKQLRGGVFFVDELPKNGTNKLLRRELRERALKEIRRAEGAKL</sequence>
<organism evidence="6 7">
    <name type="scientific">Venturia nashicola</name>
    <dbReference type="NCBI Taxonomy" id="86259"/>
    <lineage>
        <taxon>Eukaryota</taxon>
        <taxon>Fungi</taxon>
        <taxon>Dikarya</taxon>
        <taxon>Ascomycota</taxon>
        <taxon>Pezizomycotina</taxon>
        <taxon>Dothideomycetes</taxon>
        <taxon>Pleosporomycetidae</taxon>
        <taxon>Venturiales</taxon>
        <taxon>Venturiaceae</taxon>
        <taxon>Venturia</taxon>
    </lineage>
</organism>
<keyword evidence="7" id="KW-1185">Reference proteome</keyword>
<comment type="caution">
    <text evidence="6">The sequence shown here is derived from an EMBL/GenBank/DDBJ whole genome shotgun (WGS) entry which is preliminary data.</text>
</comment>
<dbReference type="STRING" id="86259.A0A4Z1NIQ5"/>
<dbReference type="PANTHER" id="PTHR24096:SF149">
    <property type="entry name" value="AMP-BINDING DOMAIN-CONTAINING PROTEIN-RELATED"/>
    <property type="match status" value="1"/>
</dbReference>
<dbReference type="InterPro" id="IPR020845">
    <property type="entry name" value="AMP-binding_CS"/>
</dbReference>
<dbReference type="Pfam" id="PF00501">
    <property type="entry name" value="AMP-binding"/>
    <property type="match status" value="1"/>
</dbReference>
<evidence type="ECO:0000313" key="7">
    <source>
        <dbReference type="Proteomes" id="UP000298493"/>
    </source>
</evidence>